<dbReference type="PANTHER" id="PTHR24036">
    <property type="entry name" value="SKELETOR-RELATED"/>
    <property type="match status" value="1"/>
</dbReference>
<accession>A0AAV0XL58</accession>
<dbReference type="InterPro" id="IPR052126">
    <property type="entry name" value="Spindle_Org/Thrombomodulin"/>
</dbReference>
<dbReference type="Pfam" id="PF03351">
    <property type="entry name" value="DOMON"/>
    <property type="match status" value="1"/>
</dbReference>
<feature type="domain" description="DM13" evidence="3">
    <location>
        <begin position="99"/>
        <end position="210"/>
    </location>
</feature>
<dbReference type="InterPro" id="IPR057443">
    <property type="entry name" value="At5g54830-like"/>
</dbReference>
<dbReference type="Pfam" id="PF25489">
    <property type="entry name" value="At5g54830"/>
    <property type="match status" value="1"/>
</dbReference>
<comment type="caution">
    <text evidence="4">The sequence shown here is derived from an EMBL/GenBank/DDBJ whole genome shotgun (WGS) entry which is preliminary data.</text>
</comment>
<reference evidence="4 5" key="1">
    <citation type="submission" date="2023-01" db="EMBL/GenBank/DDBJ databases">
        <authorList>
            <person name="Whitehead M."/>
        </authorList>
    </citation>
    <scope>NUCLEOTIDE SEQUENCE [LARGE SCALE GENOMIC DNA]</scope>
</reference>
<proteinExistence type="predicted"/>
<evidence type="ECO:0000256" key="1">
    <source>
        <dbReference type="ARBA" id="ARBA00022737"/>
    </source>
</evidence>
<evidence type="ECO:0008006" key="6">
    <source>
        <dbReference type="Google" id="ProtNLM"/>
    </source>
</evidence>
<dbReference type="PROSITE" id="PS51549">
    <property type="entry name" value="DM13"/>
    <property type="match status" value="2"/>
</dbReference>
<evidence type="ECO:0000259" key="2">
    <source>
        <dbReference type="PROSITE" id="PS50836"/>
    </source>
</evidence>
<gene>
    <name evidence="4" type="ORF">MEUPH1_LOCUS22919</name>
</gene>
<keyword evidence="1" id="KW-0677">Repeat</keyword>
<keyword evidence="5" id="KW-1185">Reference proteome</keyword>
<sequence>MRRYLFRLMLQHVVYRGVPKIAGYPSRLVLPTCVCCNTSVTIVDDDGTAMAVVRMATKRFFATRDSNNVKNFNIAAVILCITTIVLHSGNAGVLDDNYGRYIGNIKGIAHGVRGHVYAVDENTLFVRDFFYDGIGPTAYFWAGKSSRISPDGFTIPYPEDYPAVEPPPLQTHNNSNIILRLPGGKRIKDIKWLSVWCRRFTVNFGEVFIPATLDPPKPRILPEFKRLAHSLRSGNISILDARTFYIPNLHYDGLGPDAYFFVGNGSEPSPYGVKVPNEVGSLEPLKGYQGEDIEIQLPRSLTMHSIDWLAVWCVQYTHNFGHVNVPDDLDVPPALGQTKLTPTWWYNPTSSTTSDPEGRWEMSNCRELLPGKLQVHWEVQGDWVQVQLTGKIRENQYMAFGLSGNQNSVTMIGGDVVVVFYNPAKNSFHAEDYYLSATTECDDKNGVCQDERLGGRNDAVLVTGTRRNGVTCVVYRRPVQTNEAINDQPVPVDVAALVISAIGPLGSSDQPGAHAIQDMTTDEIRINFNSRDDHSCTFSLYNLDDDLELSAWPPNIIIGEKEFRAKLGPSGGARGYTAITGHSTGDVVWYINDKLIPEIYVERRQTYTFIVEGGNDPNKGEHYHPLYITDSSEGGFGQKDDAEQRKQRVFAGIVYDSDGLPFPTTAGRYCEFKFKSYDRSSEMETFNAFLDSLKLSCENGNVGLLNWTVAEETPDLVYYQSYSQTFVGWKIHVVDPGYKWNDDKNAAASRQHGGLPLTCAILTTAVVAVQRIFTISLL</sequence>
<dbReference type="Proteomes" id="UP001160148">
    <property type="component" value="Unassembled WGS sequence"/>
</dbReference>
<dbReference type="SMART" id="SM00686">
    <property type="entry name" value="DM13"/>
    <property type="match status" value="2"/>
</dbReference>
<dbReference type="InterPro" id="IPR045266">
    <property type="entry name" value="DOH_DOMON"/>
</dbReference>
<name>A0AAV0XL58_9HEMI</name>
<feature type="domain" description="DOMON" evidence="2">
    <location>
        <begin position="371"/>
        <end position="503"/>
    </location>
</feature>
<dbReference type="InterPro" id="IPR005018">
    <property type="entry name" value="DOMON_domain"/>
</dbReference>
<evidence type="ECO:0000313" key="5">
    <source>
        <dbReference type="Proteomes" id="UP001160148"/>
    </source>
</evidence>
<evidence type="ECO:0000313" key="4">
    <source>
        <dbReference type="EMBL" id="CAI6368582.1"/>
    </source>
</evidence>
<dbReference type="AlphaFoldDB" id="A0AAV0XL58"/>
<dbReference type="CDD" id="cd09631">
    <property type="entry name" value="DOMON_DOH"/>
    <property type="match status" value="1"/>
</dbReference>
<dbReference type="EMBL" id="CARXXK010000005">
    <property type="protein sequence ID" value="CAI6368582.1"/>
    <property type="molecule type" value="Genomic_DNA"/>
</dbReference>
<dbReference type="SMART" id="SM00664">
    <property type="entry name" value="DoH"/>
    <property type="match status" value="1"/>
</dbReference>
<dbReference type="PANTHER" id="PTHR24036:SF5">
    <property type="entry name" value="THROMBOMODULIN"/>
    <property type="match status" value="1"/>
</dbReference>
<dbReference type="Pfam" id="PF10517">
    <property type="entry name" value="DM13"/>
    <property type="match status" value="2"/>
</dbReference>
<dbReference type="InterPro" id="IPR019545">
    <property type="entry name" value="DM13_domain"/>
</dbReference>
<dbReference type="PROSITE" id="PS50836">
    <property type="entry name" value="DOMON"/>
    <property type="match status" value="1"/>
</dbReference>
<feature type="domain" description="DM13" evidence="3">
    <location>
        <begin position="222"/>
        <end position="326"/>
    </location>
</feature>
<evidence type="ECO:0000259" key="3">
    <source>
        <dbReference type="PROSITE" id="PS51549"/>
    </source>
</evidence>
<protein>
    <recommendedName>
        <fullName evidence="6">Protein Skeletor</fullName>
    </recommendedName>
</protein>
<organism evidence="4 5">
    <name type="scientific">Macrosiphum euphorbiae</name>
    <name type="common">potato aphid</name>
    <dbReference type="NCBI Taxonomy" id="13131"/>
    <lineage>
        <taxon>Eukaryota</taxon>
        <taxon>Metazoa</taxon>
        <taxon>Ecdysozoa</taxon>
        <taxon>Arthropoda</taxon>
        <taxon>Hexapoda</taxon>
        <taxon>Insecta</taxon>
        <taxon>Pterygota</taxon>
        <taxon>Neoptera</taxon>
        <taxon>Paraneoptera</taxon>
        <taxon>Hemiptera</taxon>
        <taxon>Sternorrhyncha</taxon>
        <taxon>Aphidomorpha</taxon>
        <taxon>Aphidoidea</taxon>
        <taxon>Aphididae</taxon>
        <taxon>Macrosiphini</taxon>
        <taxon>Macrosiphum</taxon>
    </lineage>
</organism>